<evidence type="ECO:0000256" key="4">
    <source>
        <dbReference type="ARBA" id="ARBA00022833"/>
    </source>
</evidence>
<evidence type="ECO:0000259" key="17">
    <source>
        <dbReference type="PROSITE" id="PS51843"/>
    </source>
</evidence>
<evidence type="ECO:0000313" key="20">
    <source>
        <dbReference type="Proteomes" id="UP000014760"/>
    </source>
</evidence>
<comment type="similarity">
    <text evidence="14">Belongs to the nuclear hormone receptor family.</text>
</comment>
<protein>
    <recommendedName>
        <fullName evidence="1">Ecdysone receptor</fullName>
    </recommendedName>
    <alternativeName>
        <fullName evidence="10">20-hydroxy-ecdysone receptor</fullName>
    </alternativeName>
    <alternativeName>
        <fullName evidence="11">EcRH</fullName>
    </alternativeName>
    <alternativeName>
        <fullName evidence="12">Ecdysteroid receptor</fullName>
    </alternativeName>
    <alternativeName>
        <fullName evidence="13">Nuclear receptor subfamily 1 group H member 1</fullName>
    </alternativeName>
</protein>
<dbReference type="FunFam" id="3.30.50.10:FF:000031">
    <property type="entry name" value="Ecdysone receptor A1"/>
    <property type="match status" value="1"/>
</dbReference>
<dbReference type="GO" id="GO:0030154">
    <property type="term" value="P:cell differentiation"/>
    <property type="evidence" value="ECO:0007669"/>
    <property type="project" value="TreeGrafter"/>
</dbReference>
<dbReference type="EMBL" id="KB307841">
    <property type="protein sequence ID" value="ELT98532.1"/>
    <property type="molecule type" value="Genomic_DNA"/>
</dbReference>
<dbReference type="PRINTS" id="PR00047">
    <property type="entry name" value="STROIDFINGER"/>
</dbReference>
<dbReference type="PROSITE" id="PS51030">
    <property type="entry name" value="NUCLEAR_REC_DBD_2"/>
    <property type="match status" value="1"/>
</dbReference>
<dbReference type="STRING" id="283909.R7TY16"/>
<dbReference type="GO" id="GO:0035100">
    <property type="term" value="F:ecdysone binding"/>
    <property type="evidence" value="ECO:0007669"/>
    <property type="project" value="InterPro"/>
</dbReference>
<evidence type="ECO:0000256" key="11">
    <source>
        <dbReference type="ARBA" id="ARBA00030794"/>
    </source>
</evidence>
<dbReference type="Gene3D" id="1.10.565.10">
    <property type="entry name" value="Retinoid X Receptor"/>
    <property type="match status" value="1"/>
</dbReference>
<evidence type="ECO:0000256" key="10">
    <source>
        <dbReference type="ARBA" id="ARBA00029963"/>
    </source>
</evidence>
<comment type="subcellular location">
    <subcellularLocation>
        <location evidence="14">Nucleus</location>
    </subcellularLocation>
</comment>
<keyword evidence="7 14" id="KW-0804">Transcription</keyword>
<dbReference type="EMBL" id="AMQN01010436">
    <property type="status" value="NOT_ANNOTATED_CDS"/>
    <property type="molecule type" value="Genomic_DNA"/>
</dbReference>
<dbReference type="SMART" id="SM00430">
    <property type="entry name" value="HOLI"/>
    <property type="match status" value="1"/>
</dbReference>
<dbReference type="GO" id="GO:0000978">
    <property type="term" value="F:RNA polymerase II cis-regulatory region sequence-specific DNA binding"/>
    <property type="evidence" value="ECO:0007669"/>
    <property type="project" value="TreeGrafter"/>
</dbReference>
<evidence type="ECO:0000256" key="5">
    <source>
        <dbReference type="ARBA" id="ARBA00023015"/>
    </source>
</evidence>
<reference evidence="18 20" key="2">
    <citation type="journal article" date="2013" name="Nature">
        <title>Insights into bilaterian evolution from three spiralian genomes.</title>
        <authorList>
            <person name="Simakov O."/>
            <person name="Marletaz F."/>
            <person name="Cho S.J."/>
            <person name="Edsinger-Gonzales E."/>
            <person name="Havlak P."/>
            <person name="Hellsten U."/>
            <person name="Kuo D.H."/>
            <person name="Larsson T."/>
            <person name="Lv J."/>
            <person name="Arendt D."/>
            <person name="Savage R."/>
            <person name="Osoegawa K."/>
            <person name="de Jong P."/>
            <person name="Grimwood J."/>
            <person name="Chapman J.A."/>
            <person name="Shapiro H."/>
            <person name="Aerts A."/>
            <person name="Otillar R.P."/>
            <person name="Terry A.Y."/>
            <person name="Boore J.L."/>
            <person name="Grigoriev I.V."/>
            <person name="Lindberg D.R."/>
            <person name="Seaver E.C."/>
            <person name="Weisblat D.A."/>
            <person name="Putnam N.H."/>
            <person name="Rokhsar D.S."/>
        </authorList>
    </citation>
    <scope>NUCLEOTIDE SEQUENCE</scope>
    <source>
        <strain evidence="18 20">I ESC-2004</strain>
    </source>
</reference>
<keyword evidence="6 14" id="KW-0238">DNA-binding</keyword>
<evidence type="ECO:0000256" key="8">
    <source>
        <dbReference type="ARBA" id="ARBA00023170"/>
    </source>
</evidence>
<dbReference type="EnsemblMetazoa" id="CapteT125155">
    <property type="protein sequence ID" value="CapteP125155"/>
    <property type="gene ID" value="CapteG125155"/>
</dbReference>
<evidence type="ECO:0000256" key="1">
    <source>
        <dbReference type="ARBA" id="ARBA00022052"/>
    </source>
</evidence>
<dbReference type="PRINTS" id="PR01283">
    <property type="entry name" value="ECDYSTEROIDR"/>
</dbReference>
<evidence type="ECO:0000256" key="13">
    <source>
        <dbReference type="ARBA" id="ARBA00033286"/>
    </source>
</evidence>
<dbReference type="PANTHER" id="PTHR24082">
    <property type="entry name" value="NUCLEAR HORMONE RECEPTOR"/>
    <property type="match status" value="1"/>
</dbReference>
<evidence type="ECO:0000256" key="15">
    <source>
        <dbReference type="SAM" id="MobiDB-lite"/>
    </source>
</evidence>
<feature type="domain" description="Nuclear receptor" evidence="16">
    <location>
        <begin position="58"/>
        <end position="133"/>
    </location>
</feature>
<evidence type="ECO:0000313" key="18">
    <source>
        <dbReference type="EMBL" id="ELT98532.1"/>
    </source>
</evidence>
<dbReference type="InterPro" id="IPR035500">
    <property type="entry name" value="NHR-like_dom_sf"/>
</dbReference>
<evidence type="ECO:0000256" key="7">
    <source>
        <dbReference type="ARBA" id="ARBA00023163"/>
    </source>
</evidence>
<dbReference type="Pfam" id="PF00105">
    <property type="entry name" value="zf-C4"/>
    <property type="match status" value="1"/>
</dbReference>
<dbReference type="Proteomes" id="UP000014760">
    <property type="component" value="Unassembled WGS sequence"/>
</dbReference>
<evidence type="ECO:0000256" key="3">
    <source>
        <dbReference type="ARBA" id="ARBA00022771"/>
    </source>
</evidence>
<evidence type="ECO:0000256" key="14">
    <source>
        <dbReference type="RuleBase" id="RU004334"/>
    </source>
</evidence>
<keyword evidence="3 14" id="KW-0863">Zinc-finger</keyword>
<dbReference type="InterPro" id="IPR003069">
    <property type="entry name" value="Ecdystd_rcpt"/>
</dbReference>
<dbReference type="GO" id="GO:0090575">
    <property type="term" value="C:RNA polymerase II transcription regulator complex"/>
    <property type="evidence" value="ECO:0007669"/>
    <property type="project" value="TreeGrafter"/>
</dbReference>
<keyword evidence="2 14" id="KW-0479">Metal-binding</keyword>
<keyword evidence="5 14" id="KW-0805">Transcription regulation</keyword>
<proteinExistence type="inferred from homology"/>
<dbReference type="HOGENOM" id="CLU_007368_12_4_1"/>
<feature type="domain" description="NR LBD" evidence="17">
    <location>
        <begin position="190"/>
        <end position="426"/>
    </location>
</feature>
<keyword evidence="4 14" id="KW-0862">Zinc</keyword>
<keyword evidence="20" id="KW-1185">Reference proteome</keyword>
<dbReference type="PRINTS" id="PR00398">
    <property type="entry name" value="STRDHORMONER"/>
</dbReference>
<dbReference type="GO" id="GO:0004879">
    <property type="term" value="F:nuclear receptor activity"/>
    <property type="evidence" value="ECO:0007669"/>
    <property type="project" value="InterPro"/>
</dbReference>
<reference evidence="19" key="3">
    <citation type="submission" date="2015-06" db="UniProtKB">
        <authorList>
            <consortium name="EnsemblMetazoa"/>
        </authorList>
    </citation>
    <scope>IDENTIFICATION</scope>
</reference>
<dbReference type="Gene3D" id="3.30.50.10">
    <property type="entry name" value="Erythroid Transcription Factor GATA-1, subunit A"/>
    <property type="match status" value="1"/>
</dbReference>
<dbReference type="SUPFAM" id="SSF57716">
    <property type="entry name" value="Glucocorticoid receptor-like (DNA-binding domain)"/>
    <property type="match status" value="1"/>
</dbReference>
<keyword evidence="9 14" id="KW-0539">Nucleus</keyword>
<reference evidence="20" key="1">
    <citation type="submission" date="2012-12" db="EMBL/GenBank/DDBJ databases">
        <authorList>
            <person name="Hellsten U."/>
            <person name="Grimwood J."/>
            <person name="Chapman J.A."/>
            <person name="Shapiro H."/>
            <person name="Aerts A."/>
            <person name="Otillar R.P."/>
            <person name="Terry A.Y."/>
            <person name="Boore J.L."/>
            <person name="Simakov O."/>
            <person name="Marletaz F."/>
            <person name="Cho S.-J."/>
            <person name="Edsinger-Gonzales E."/>
            <person name="Havlak P."/>
            <person name="Kuo D.-H."/>
            <person name="Larsson T."/>
            <person name="Lv J."/>
            <person name="Arendt D."/>
            <person name="Savage R."/>
            <person name="Osoegawa K."/>
            <person name="de Jong P."/>
            <person name="Lindberg D.R."/>
            <person name="Seaver E.C."/>
            <person name="Weisblat D.A."/>
            <person name="Putnam N.H."/>
            <person name="Grigoriev I.V."/>
            <person name="Rokhsar D.S."/>
        </authorList>
    </citation>
    <scope>NUCLEOTIDE SEQUENCE</scope>
    <source>
        <strain evidence="20">I ESC-2004</strain>
    </source>
</reference>
<name>R7TY16_CAPTE</name>
<dbReference type="OMA" id="PCKEEMS"/>
<evidence type="ECO:0000256" key="12">
    <source>
        <dbReference type="ARBA" id="ARBA00033003"/>
    </source>
</evidence>
<organism evidence="18">
    <name type="scientific">Capitella teleta</name>
    <name type="common">Polychaete worm</name>
    <dbReference type="NCBI Taxonomy" id="283909"/>
    <lineage>
        <taxon>Eukaryota</taxon>
        <taxon>Metazoa</taxon>
        <taxon>Spiralia</taxon>
        <taxon>Lophotrochozoa</taxon>
        <taxon>Annelida</taxon>
        <taxon>Polychaeta</taxon>
        <taxon>Sedentaria</taxon>
        <taxon>Scolecida</taxon>
        <taxon>Capitellidae</taxon>
        <taxon>Capitella</taxon>
    </lineage>
</organism>
<evidence type="ECO:0000256" key="9">
    <source>
        <dbReference type="ARBA" id="ARBA00023242"/>
    </source>
</evidence>
<sequence>MLGRLQQSPRLWLDSAPPGYDPDLKIKVEADDSYDDVAAKKKRVSSTSSSSTNKSADEELCLICGDRASGYHYNALSCEGCKGFFRRSVTRGAEYVCKIGGNCEMDMWMRRRCQACRLQRCREVGMKEECLLSEEQCKARDVRRKARQRSVKSVDHRETPQPSPDSNSSPRRGESVVGPLPNPLDYISSEHRKLIEQLVLYQEKFELPSEKDLANISAVKISDRGRPDSLSLAIYKHMAEMTILVTQLVVEFAKSLPGFASQHKEDQIMLLKGSACEVMMLRTARRYDVETDTVIFGNGTPFTKDSLRFGGLQDYVDGMFKFCRGMGALGVDNAEYALLTAICLFSERPGLESPALVEQVQELYVIALLSYVKYRRSPDSQFFAKLLMKLTELRTLSVEHGDVLLALKVEKGSLPPLLMEYFDIMEK</sequence>
<evidence type="ECO:0000256" key="2">
    <source>
        <dbReference type="ARBA" id="ARBA00022723"/>
    </source>
</evidence>
<keyword evidence="8 14" id="KW-0675">Receptor</keyword>
<evidence type="ECO:0000259" key="16">
    <source>
        <dbReference type="PROSITE" id="PS51030"/>
    </source>
</evidence>
<dbReference type="PROSITE" id="PS51843">
    <property type="entry name" value="NR_LBD"/>
    <property type="match status" value="1"/>
</dbReference>
<dbReference type="InterPro" id="IPR000536">
    <property type="entry name" value="Nucl_hrmn_rcpt_lig-bd"/>
</dbReference>
<dbReference type="AlphaFoldDB" id="R7TY16"/>
<feature type="region of interest" description="Disordered" evidence="15">
    <location>
        <begin position="148"/>
        <end position="180"/>
    </location>
</feature>
<dbReference type="GO" id="GO:0008270">
    <property type="term" value="F:zinc ion binding"/>
    <property type="evidence" value="ECO:0007669"/>
    <property type="project" value="UniProtKB-KW"/>
</dbReference>
<dbReference type="InterPro" id="IPR001628">
    <property type="entry name" value="Znf_hrmn_rcpt"/>
</dbReference>
<dbReference type="GO" id="GO:0035076">
    <property type="term" value="P:ecdysone receptor signaling pathway"/>
    <property type="evidence" value="ECO:0007669"/>
    <property type="project" value="InterPro"/>
</dbReference>
<dbReference type="InterPro" id="IPR013088">
    <property type="entry name" value="Znf_NHR/GATA"/>
</dbReference>
<dbReference type="PROSITE" id="PS00031">
    <property type="entry name" value="NUCLEAR_REC_DBD_1"/>
    <property type="match status" value="1"/>
</dbReference>
<dbReference type="Pfam" id="PF00104">
    <property type="entry name" value="Hormone_recep"/>
    <property type="match status" value="1"/>
</dbReference>
<evidence type="ECO:0000313" key="19">
    <source>
        <dbReference type="EnsemblMetazoa" id="CapteP125155"/>
    </source>
</evidence>
<evidence type="ECO:0000256" key="6">
    <source>
        <dbReference type="ARBA" id="ARBA00023125"/>
    </source>
</evidence>
<dbReference type="InterPro" id="IPR050234">
    <property type="entry name" value="Nuclear_hormone_rcpt_NR1"/>
</dbReference>
<accession>R7TY16</accession>
<dbReference type="PANTHER" id="PTHR24082:SF507">
    <property type="entry name" value="BILE ACID RECEPTOR-RELATED"/>
    <property type="match status" value="1"/>
</dbReference>
<gene>
    <name evidence="18" type="ORF">CAPTEDRAFT_125155</name>
</gene>
<dbReference type="GO" id="GO:0000122">
    <property type="term" value="P:negative regulation of transcription by RNA polymerase II"/>
    <property type="evidence" value="ECO:0007669"/>
    <property type="project" value="TreeGrafter"/>
</dbReference>
<dbReference type="OrthoDB" id="5837785at2759"/>
<dbReference type="SMART" id="SM00399">
    <property type="entry name" value="ZnF_C4"/>
    <property type="match status" value="1"/>
</dbReference>
<dbReference type="GO" id="GO:0045944">
    <property type="term" value="P:positive regulation of transcription by RNA polymerase II"/>
    <property type="evidence" value="ECO:0007669"/>
    <property type="project" value="TreeGrafter"/>
</dbReference>
<dbReference type="SUPFAM" id="SSF48508">
    <property type="entry name" value="Nuclear receptor ligand-binding domain"/>
    <property type="match status" value="1"/>
</dbReference>
<dbReference type="InterPro" id="IPR001723">
    <property type="entry name" value="Nuclear_hrmn_rcpt"/>
</dbReference>
<feature type="region of interest" description="Disordered" evidence="15">
    <location>
        <begin position="1"/>
        <end position="21"/>
    </location>
</feature>